<name>A0A498IJZ4_MALDO</name>
<accession>A0A498IJZ4</accession>
<reference evidence="1 2" key="1">
    <citation type="submission" date="2018-10" db="EMBL/GenBank/DDBJ databases">
        <title>A high-quality apple genome assembly.</title>
        <authorList>
            <person name="Hu J."/>
        </authorList>
    </citation>
    <scope>NUCLEOTIDE SEQUENCE [LARGE SCALE GENOMIC DNA]</scope>
    <source>
        <strain evidence="2">cv. HFTH1</strain>
        <tissue evidence="1">Young leaf</tissue>
    </source>
</reference>
<dbReference type="AlphaFoldDB" id="A0A498IJZ4"/>
<comment type="caution">
    <text evidence="1">The sequence shown here is derived from an EMBL/GenBank/DDBJ whole genome shotgun (WGS) entry which is preliminary data.</text>
</comment>
<dbReference type="PANTHER" id="PTHR33240">
    <property type="entry name" value="OS08G0508500 PROTEIN"/>
    <property type="match status" value="1"/>
</dbReference>
<dbReference type="Proteomes" id="UP000290289">
    <property type="component" value="Chromosome 11"/>
</dbReference>
<sequence length="186" mass="20974">MSQPITPELSNLTRQGLTKQGYRAFRLRTSMSPKANQEFVYDYSPKKKKIAKCEVTQVFVDTGHSLNVIFFSTFDQLKVNMDLLCDNIEPLISFEDILVHPIGETNLTLSIGGHPRRASLTTRFTILDYSSTYNVNFGQPFLIKMENDQRQLGVSKSVLCVSSKSEDQGVDQGIHTNAWTVTCTRS</sequence>
<dbReference type="EMBL" id="RDQH01000337">
    <property type="protein sequence ID" value="RXH83676.1"/>
    <property type="molecule type" value="Genomic_DNA"/>
</dbReference>
<evidence type="ECO:0000313" key="2">
    <source>
        <dbReference type="Proteomes" id="UP000290289"/>
    </source>
</evidence>
<protein>
    <submittedName>
        <fullName evidence="1">Uncharacterized protein</fullName>
    </submittedName>
</protein>
<organism evidence="1 2">
    <name type="scientific">Malus domestica</name>
    <name type="common">Apple</name>
    <name type="synonym">Pyrus malus</name>
    <dbReference type="NCBI Taxonomy" id="3750"/>
    <lineage>
        <taxon>Eukaryota</taxon>
        <taxon>Viridiplantae</taxon>
        <taxon>Streptophyta</taxon>
        <taxon>Embryophyta</taxon>
        <taxon>Tracheophyta</taxon>
        <taxon>Spermatophyta</taxon>
        <taxon>Magnoliopsida</taxon>
        <taxon>eudicotyledons</taxon>
        <taxon>Gunneridae</taxon>
        <taxon>Pentapetalae</taxon>
        <taxon>rosids</taxon>
        <taxon>fabids</taxon>
        <taxon>Rosales</taxon>
        <taxon>Rosaceae</taxon>
        <taxon>Amygdaloideae</taxon>
        <taxon>Maleae</taxon>
        <taxon>Malus</taxon>
    </lineage>
</organism>
<evidence type="ECO:0000313" key="1">
    <source>
        <dbReference type="EMBL" id="RXH83676.1"/>
    </source>
</evidence>
<proteinExistence type="predicted"/>
<keyword evidence="2" id="KW-1185">Reference proteome</keyword>
<gene>
    <name evidence="1" type="ORF">DVH24_005929</name>
</gene>
<dbReference type="PANTHER" id="PTHR33240:SF15">
    <property type="entry name" value="GAG-PRO-LIKE PROTEIN"/>
    <property type="match status" value="1"/>
</dbReference>